<dbReference type="Proteomes" id="UP000265703">
    <property type="component" value="Unassembled WGS sequence"/>
</dbReference>
<dbReference type="Pfam" id="PF00134">
    <property type="entry name" value="Cyclin_N"/>
    <property type="match status" value="1"/>
</dbReference>
<evidence type="ECO:0000313" key="12">
    <source>
        <dbReference type="EMBL" id="RIA99072.1"/>
    </source>
</evidence>
<proteinExistence type="inferred from homology"/>
<dbReference type="SUPFAM" id="SSF47954">
    <property type="entry name" value="Cyclin-like"/>
    <property type="match status" value="2"/>
</dbReference>
<dbReference type="AlphaFoldDB" id="A0A397TM80"/>
<name>A0A397TM80_9GLOM</name>
<evidence type="ECO:0000313" key="13">
    <source>
        <dbReference type="Proteomes" id="UP000265703"/>
    </source>
</evidence>
<sequence>MFMLIFMPLFRTNWLLSRQALAECRKIDRQYVTEEELMRVNIWFAQIITDLGRSLQVRQVIVATAITYFKRFYTKNSFRNTEPNLVAATCMYLACKIEESPQHIKAVITDMKTIMQEKGEPFSYDNPKVAEMEFYLLEELNFNMIVYHPYRSLMTLAQDLGTKNEDVHWAWYVINDSYRTDMCLLYPPHVIAAAALYLQIALKGGAQYGDYSLTSMNTANNSSVAGVTTRGAKRGAAAAASNNNNNNNNINTSVNETPKVKDIRLWFAQLNVDLEQIIDIVQEIISLYKLWSEEDKQNEKIRDILNKLLK</sequence>
<dbReference type="InterPro" id="IPR043198">
    <property type="entry name" value="Cyclin/Ssn8"/>
</dbReference>
<keyword evidence="6" id="KW-0010">Activator</keyword>
<keyword evidence="4" id="KW-0805">Transcription regulation</keyword>
<dbReference type="GO" id="GO:0006357">
    <property type="term" value="P:regulation of transcription by RNA polymerase II"/>
    <property type="evidence" value="ECO:0007669"/>
    <property type="project" value="InterPro"/>
</dbReference>
<comment type="subcellular location">
    <subcellularLocation>
        <location evidence="1">Nucleus</location>
    </subcellularLocation>
</comment>
<dbReference type="PIRSF" id="PIRSF028758">
    <property type="entry name" value="Cyclin, C/H/G types"/>
    <property type="match status" value="1"/>
</dbReference>
<accession>A0A397TM80</accession>
<comment type="similarity">
    <text evidence="2">Belongs to the cyclin family. Cyclin C subfamily.</text>
</comment>
<keyword evidence="13" id="KW-1185">Reference proteome</keyword>
<evidence type="ECO:0000256" key="9">
    <source>
        <dbReference type="RuleBase" id="RU000383"/>
    </source>
</evidence>
<evidence type="ECO:0000256" key="3">
    <source>
        <dbReference type="ARBA" id="ARBA00022491"/>
    </source>
</evidence>
<feature type="domain" description="Cyclin-like" evidence="11">
    <location>
        <begin position="46"/>
        <end position="138"/>
    </location>
</feature>
<gene>
    <name evidence="12" type="ORF">C1645_800791</name>
</gene>
<dbReference type="Gene3D" id="1.10.472.10">
    <property type="entry name" value="Cyclin-like"/>
    <property type="match status" value="2"/>
</dbReference>
<feature type="chain" id="PRO_5017316974" evidence="10">
    <location>
        <begin position="23"/>
        <end position="310"/>
    </location>
</feature>
<dbReference type="STRING" id="658196.A0A397TM80"/>
<evidence type="ECO:0000259" key="11">
    <source>
        <dbReference type="SMART" id="SM00385"/>
    </source>
</evidence>
<evidence type="ECO:0000256" key="7">
    <source>
        <dbReference type="ARBA" id="ARBA00023163"/>
    </source>
</evidence>
<keyword evidence="8" id="KW-0539">Nucleus</keyword>
<dbReference type="SMART" id="SM00385">
    <property type="entry name" value="CYCLIN"/>
    <property type="match status" value="1"/>
</dbReference>
<dbReference type="CDD" id="cd20514">
    <property type="entry name" value="CYCLIN_CCNC_rpt2"/>
    <property type="match status" value="1"/>
</dbReference>
<evidence type="ECO:0000256" key="10">
    <source>
        <dbReference type="SAM" id="SignalP"/>
    </source>
</evidence>
<comment type="caution">
    <text evidence="12">The sequence shown here is derived from an EMBL/GenBank/DDBJ whole genome shotgun (WGS) entry which is preliminary data.</text>
</comment>
<feature type="signal peptide" evidence="10">
    <location>
        <begin position="1"/>
        <end position="22"/>
    </location>
</feature>
<dbReference type="OrthoDB" id="10266018at2759"/>
<keyword evidence="5 9" id="KW-0195">Cyclin</keyword>
<dbReference type="PANTHER" id="PTHR10026">
    <property type="entry name" value="CYCLIN"/>
    <property type="match status" value="1"/>
</dbReference>
<keyword evidence="3" id="KW-0678">Repressor</keyword>
<reference evidence="12 13" key="1">
    <citation type="submission" date="2018-06" db="EMBL/GenBank/DDBJ databases">
        <title>Comparative genomics reveals the genomic features of Rhizophagus irregularis, R. cerebriforme, R. diaphanum and Gigaspora rosea, and their symbiotic lifestyle signature.</title>
        <authorList>
            <person name="Morin E."/>
            <person name="San Clemente H."/>
            <person name="Chen E.C.H."/>
            <person name="De La Providencia I."/>
            <person name="Hainaut M."/>
            <person name="Kuo A."/>
            <person name="Kohler A."/>
            <person name="Murat C."/>
            <person name="Tang N."/>
            <person name="Roy S."/>
            <person name="Loubradou J."/>
            <person name="Henrissat B."/>
            <person name="Grigoriev I.V."/>
            <person name="Corradi N."/>
            <person name="Roux C."/>
            <person name="Martin F.M."/>
        </authorList>
    </citation>
    <scope>NUCLEOTIDE SEQUENCE [LARGE SCALE GENOMIC DNA]</scope>
    <source>
        <strain evidence="12 13">DAOM 227022</strain>
    </source>
</reference>
<dbReference type="InterPro" id="IPR013763">
    <property type="entry name" value="Cyclin-like_dom"/>
</dbReference>
<dbReference type="EMBL" id="QKYT01000007">
    <property type="protein sequence ID" value="RIA99072.1"/>
    <property type="molecule type" value="Genomic_DNA"/>
</dbReference>
<evidence type="ECO:0000256" key="5">
    <source>
        <dbReference type="ARBA" id="ARBA00023127"/>
    </source>
</evidence>
<keyword evidence="7" id="KW-0804">Transcription</keyword>
<dbReference type="InterPro" id="IPR036915">
    <property type="entry name" value="Cyclin-like_sf"/>
</dbReference>
<dbReference type="GO" id="GO:0016538">
    <property type="term" value="F:cyclin-dependent protein serine/threonine kinase regulator activity"/>
    <property type="evidence" value="ECO:0007669"/>
    <property type="project" value="InterPro"/>
</dbReference>
<dbReference type="InterPro" id="IPR006671">
    <property type="entry name" value="Cyclin_N"/>
</dbReference>
<evidence type="ECO:0000256" key="8">
    <source>
        <dbReference type="ARBA" id="ARBA00023242"/>
    </source>
</evidence>
<evidence type="ECO:0000256" key="6">
    <source>
        <dbReference type="ARBA" id="ARBA00023159"/>
    </source>
</evidence>
<dbReference type="FunFam" id="1.10.472.10:FF:000076">
    <property type="entry name" value="RNA polymerase II holoenzyme cyclin-like subunit"/>
    <property type="match status" value="1"/>
</dbReference>
<organism evidence="12 13">
    <name type="scientific">Glomus cerebriforme</name>
    <dbReference type="NCBI Taxonomy" id="658196"/>
    <lineage>
        <taxon>Eukaryota</taxon>
        <taxon>Fungi</taxon>
        <taxon>Fungi incertae sedis</taxon>
        <taxon>Mucoromycota</taxon>
        <taxon>Glomeromycotina</taxon>
        <taxon>Glomeromycetes</taxon>
        <taxon>Glomerales</taxon>
        <taxon>Glomeraceae</taxon>
        <taxon>Glomus</taxon>
    </lineage>
</organism>
<keyword evidence="10" id="KW-0732">Signal</keyword>
<dbReference type="GO" id="GO:0005634">
    <property type="term" value="C:nucleus"/>
    <property type="evidence" value="ECO:0007669"/>
    <property type="project" value="UniProtKB-SubCell"/>
</dbReference>
<evidence type="ECO:0000256" key="2">
    <source>
        <dbReference type="ARBA" id="ARBA00008638"/>
    </source>
</evidence>
<dbReference type="CDD" id="cd20513">
    <property type="entry name" value="CYCLIN_CCNC_rpt1"/>
    <property type="match status" value="1"/>
</dbReference>
<protein>
    <submittedName>
        <fullName evidence="12">Cyclin-like protein</fullName>
    </submittedName>
</protein>
<evidence type="ECO:0000256" key="1">
    <source>
        <dbReference type="ARBA" id="ARBA00004123"/>
    </source>
</evidence>
<evidence type="ECO:0000256" key="4">
    <source>
        <dbReference type="ARBA" id="ARBA00023015"/>
    </source>
</evidence>